<dbReference type="RefSeq" id="XP_029765417.1">
    <property type="nucleotide sequence ID" value="XM_029903292.1"/>
</dbReference>
<dbReference type="PANTHER" id="PTHR42085:SF1">
    <property type="entry name" value="F-BOX DOMAIN-CONTAINING PROTEIN"/>
    <property type="match status" value="1"/>
</dbReference>
<dbReference type="GeneID" id="40745598"/>
<organism evidence="3 4">
    <name type="scientific">Aureobasidium pullulans EXF-150</name>
    <dbReference type="NCBI Taxonomy" id="1043002"/>
    <lineage>
        <taxon>Eukaryota</taxon>
        <taxon>Fungi</taxon>
        <taxon>Dikarya</taxon>
        <taxon>Ascomycota</taxon>
        <taxon>Pezizomycotina</taxon>
        <taxon>Dothideomycetes</taxon>
        <taxon>Dothideomycetidae</taxon>
        <taxon>Dothideales</taxon>
        <taxon>Saccotheciaceae</taxon>
        <taxon>Aureobasidium</taxon>
    </lineage>
</organism>
<evidence type="ECO:0000259" key="2">
    <source>
        <dbReference type="Pfam" id="PF20150"/>
    </source>
</evidence>
<evidence type="ECO:0000256" key="1">
    <source>
        <dbReference type="SAM" id="Phobius"/>
    </source>
</evidence>
<keyword evidence="1" id="KW-0472">Membrane</keyword>
<keyword evidence="1" id="KW-1133">Transmembrane helix</keyword>
<protein>
    <recommendedName>
        <fullName evidence="2">2EXR domain-containing protein</fullName>
    </recommendedName>
</protein>
<name>A0A074XUQ2_AURPU</name>
<dbReference type="HOGENOM" id="CLU_816324_0_0_1"/>
<gene>
    <name evidence="3" type="ORF">M438DRAFT_330245</name>
</gene>
<sequence>MAWYDINNYISPETVNEIAREHWVETCLRPIIYFITDPVLKWLLDSWDPHSLLSTVAFVVAFSAFFVLLVVGLVQLGYSWYVVNRWLSDWTVKFLREKLHFFLYRPKAFPLMRLPPELRLKIYEYLLPEDRMFHLTAGIPEATWKTHSSTQGVFRSRFPALLYVSRQVHREFQPLFYGSSTFVITIDRPKELFSALKMIEQLLPPNSINQVDVFTMMRDLRLRVDTRALVDVSGPAARMAMYGKSTCNSHVSSLRGEHKRVVVTDHTYGYLQHMYKGKEETEKTLDELVEKAKVNKEGSNVDCRLIREMIDAVFEEWSLHQENGFKEKLLDWTPWKFFRQ</sequence>
<keyword evidence="1" id="KW-0812">Transmembrane</keyword>
<dbReference type="InterPro" id="IPR038883">
    <property type="entry name" value="AN11006-like"/>
</dbReference>
<dbReference type="OrthoDB" id="5413827at2759"/>
<reference evidence="3 4" key="1">
    <citation type="journal article" date="2014" name="BMC Genomics">
        <title>Genome sequencing of four Aureobasidium pullulans varieties: biotechnological potential, stress tolerance, and description of new species.</title>
        <authorList>
            <person name="Gostin Ar C."/>
            <person name="Ohm R.A."/>
            <person name="Kogej T."/>
            <person name="Sonjak S."/>
            <person name="Turk M."/>
            <person name="Zajc J."/>
            <person name="Zalar P."/>
            <person name="Grube M."/>
            <person name="Sun H."/>
            <person name="Han J."/>
            <person name="Sharma A."/>
            <person name="Chiniquy J."/>
            <person name="Ngan C.Y."/>
            <person name="Lipzen A."/>
            <person name="Barry K."/>
            <person name="Grigoriev I.V."/>
            <person name="Gunde-Cimerman N."/>
        </authorList>
    </citation>
    <scope>NUCLEOTIDE SEQUENCE [LARGE SCALE GENOMIC DNA]</scope>
    <source>
        <strain evidence="3 4">EXF-150</strain>
    </source>
</reference>
<dbReference type="Proteomes" id="UP000030706">
    <property type="component" value="Unassembled WGS sequence"/>
</dbReference>
<keyword evidence="4" id="KW-1185">Reference proteome</keyword>
<dbReference type="PANTHER" id="PTHR42085">
    <property type="entry name" value="F-BOX DOMAIN-CONTAINING PROTEIN"/>
    <property type="match status" value="1"/>
</dbReference>
<accession>A0A074XUQ2</accession>
<evidence type="ECO:0000313" key="3">
    <source>
        <dbReference type="EMBL" id="KEQ89230.1"/>
    </source>
</evidence>
<dbReference type="Pfam" id="PF20150">
    <property type="entry name" value="2EXR"/>
    <property type="match status" value="1"/>
</dbReference>
<evidence type="ECO:0000313" key="4">
    <source>
        <dbReference type="Proteomes" id="UP000030706"/>
    </source>
</evidence>
<dbReference type="AlphaFoldDB" id="A0A074XUQ2"/>
<proteinExistence type="predicted"/>
<feature type="transmembrane region" description="Helical" evidence="1">
    <location>
        <begin position="52"/>
        <end position="78"/>
    </location>
</feature>
<feature type="domain" description="2EXR" evidence="2">
    <location>
        <begin position="112"/>
        <end position="172"/>
    </location>
</feature>
<dbReference type="EMBL" id="KL584974">
    <property type="protein sequence ID" value="KEQ89230.1"/>
    <property type="molecule type" value="Genomic_DNA"/>
</dbReference>
<dbReference type="InterPro" id="IPR045518">
    <property type="entry name" value="2EXR"/>
</dbReference>